<dbReference type="GO" id="GO:0000976">
    <property type="term" value="F:transcription cis-regulatory region binding"/>
    <property type="evidence" value="ECO:0007669"/>
    <property type="project" value="TreeGrafter"/>
</dbReference>
<feature type="domain" description="HTH-type transcriptional repressor KstR2 C-terminal" evidence="5">
    <location>
        <begin position="87"/>
        <end position="173"/>
    </location>
</feature>
<sequence length="208" mass="22521">MSDTNRHEAASFIQTARRAQLVACAIEVIAEEGLARASTVRIAERAGVSRGVLTYHFTSRAELIDEVINHVYDLAGTMLLPRIAQAATPREALREFIGGSVDLYLTHSMEMAALTAIFGAAAGDEGVQRARHERHGLEMRDLARLLEDGQAQGQFRDFDVAVMARAIRGALDAALSHVAQSGEAEPYKSELQTLFDAATTTTTAREAP</sequence>
<evidence type="ECO:0000259" key="5">
    <source>
        <dbReference type="Pfam" id="PF17932"/>
    </source>
</evidence>
<accession>A0A5C5RRM2</accession>
<proteinExistence type="predicted"/>
<reference evidence="6 7" key="1">
    <citation type="submission" date="2019-08" db="EMBL/GenBank/DDBJ databases">
        <title>Tsukamurella conjunctivitidis sp. nov., Tsukamurella assacharolytica sp. nov. and Tsukamurella sputae sp. nov. isolated from patients with conjunctivitis, bacteraemia (lymphoma) and respiratory infection (sputum) in Hong Kong.</title>
        <authorList>
            <person name="Fok K.M.N."/>
            <person name="Fong J.Y.H."/>
        </authorList>
    </citation>
    <scope>NUCLEOTIDE SEQUENCE [LARGE SCALE GENOMIC DNA]</scope>
    <source>
        <strain evidence="6 7">HKU70</strain>
    </source>
</reference>
<dbReference type="EMBL" id="VIGV01000001">
    <property type="protein sequence ID" value="TWS25719.1"/>
    <property type="molecule type" value="Genomic_DNA"/>
</dbReference>
<organism evidence="6 7">
    <name type="scientific">Tsukamurella sputi</name>
    <dbReference type="NCBI Taxonomy" id="2591848"/>
    <lineage>
        <taxon>Bacteria</taxon>
        <taxon>Bacillati</taxon>
        <taxon>Actinomycetota</taxon>
        <taxon>Actinomycetes</taxon>
        <taxon>Mycobacteriales</taxon>
        <taxon>Tsukamurellaceae</taxon>
        <taxon>Tsukamurella</taxon>
    </lineage>
</organism>
<keyword evidence="7" id="KW-1185">Reference proteome</keyword>
<evidence type="ECO:0000256" key="2">
    <source>
        <dbReference type="ARBA" id="ARBA00023125"/>
    </source>
</evidence>
<dbReference type="PANTHER" id="PTHR30055:SF234">
    <property type="entry name" value="HTH-TYPE TRANSCRIPTIONAL REGULATOR BETI"/>
    <property type="match status" value="1"/>
</dbReference>
<dbReference type="Pfam" id="PF00440">
    <property type="entry name" value="TetR_N"/>
    <property type="match status" value="1"/>
</dbReference>
<dbReference type="GO" id="GO:0003700">
    <property type="term" value="F:DNA-binding transcription factor activity"/>
    <property type="evidence" value="ECO:0007669"/>
    <property type="project" value="TreeGrafter"/>
</dbReference>
<dbReference type="SUPFAM" id="SSF46689">
    <property type="entry name" value="Homeodomain-like"/>
    <property type="match status" value="1"/>
</dbReference>
<dbReference type="Pfam" id="PF17932">
    <property type="entry name" value="TetR_C_24"/>
    <property type="match status" value="1"/>
</dbReference>
<evidence type="ECO:0000259" key="4">
    <source>
        <dbReference type="Pfam" id="PF00440"/>
    </source>
</evidence>
<evidence type="ECO:0000313" key="7">
    <source>
        <dbReference type="Proteomes" id="UP000319792"/>
    </source>
</evidence>
<dbReference type="InterPro" id="IPR009057">
    <property type="entry name" value="Homeodomain-like_sf"/>
</dbReference>
<dbReference type="SUPFAM" id="SSF48498">
    <property type="entry name" value="Tetracyclin repressor-like, C-terminal domain"/>
    <property type="match status" value="1"/>
</dbReference>
<dbReference type="Gene3D" id="1.10.357.10">
    <property type="entry name" value="Tetracycline Repressor, domain 2"/>
    <property type="match status" value="1"/>
</dbReference>
<keyword evidence="2" id="KW-0238">DNA-binding</keyword>
<name>A0A5C5RRM2_9ACTN</name>
<feature type="domain" description="HTH tetR-type" evidence="4">
    <location>
        <begin position="23"/>
        <end position="67"/>
    </location>
</feature>
<evidence type="ECO:0000313" key="6">
    <source>
        <dbReference type="EMBL" id="TWS25719.1"/>
    </source>
</evidence>
<keyword evidence="1" id="KW-0805">Transcription regulation</keyword>
<protein>
    <submittedName>
        <fullName evidence="6">TetR family transcriptional regulator</fullName>
    </submittedName>
</protein>
<dbReference type="InterPro" id="IPR041490">
    <property type="entry name" value="KstR2_TetR_C"/>
</dbReference>
<evidence type="ECO:0000256" key="1">
    <source>
        <dbReference type="ARBA" id="ARBA00023015"/>
    </source>
</evidence>
<dbReference type="AlphaFoldDB" id="A0A5C5RRM2"/>
<dbReference type="InterPro" id="IPR050109">
    <property type="entry name" value="HTH-type_TetR-like_transc_reg"/>
</dbReference>
<dbReference type="InterPro" id="IPR001647">
    <property type="entry name" value="HTH_TetR"/>
</dbReference>
<evidence type="ECO:0000256" key="3">
    <source>
        <dbReference type="ARBA" id="ARBA00023163"/>
    </source>
</evidence>
<dbReference type="RefSeq" id="WP_146430007.1">
    <property type="nucleotide sequence ID" value="NZ_VIGV01000001.1"/>
</dbReference>
<gene>
    <name evidence="6" type="ORF">FK268_00085</name>
</gene>
<comment type="caution">
    <text evidence="6">The sequence shown here is derived from an EMBL/GenBank/DDBJ whole genome shotgun (WGS) entry which is preliminary data.</text>
</comment>
<dbReference type="PRINTS" id="PR00455">
    <property type="entry name" value="HTHTETR"/>
</dbReference>
<dbReference type="OrthoDB" id="9806334at2"/>
<dbReference type="InterPro" id="IPR036271">
    <property type="entry name" value="Tet_transcr_reg_TetR-rel_C_sf"/>
</dbReference>
<dbReference type="Proteomes" id="UP000319792">
    <property type="component" value="Unassembled WGS sequence"/>
</dbReference>
<keyword evidence="3" id="KW-0804">Transcription</keyword>
<dbReference type="PANTHER" id="PTHR30055">
    <property type="entry name" value="HTH-TYPE TRANSCRIPTIONAL REGULATOR RUTR"/>
    <property type="match status" value="1"/>
</dbReference>